<dbReference type="Proteomes" id="UP000277537">
    <property type="component" value="Unassembled WGS sequence"/>
</dbReference>
<organism evidence="1 2">
    <name type="scientific">Acinetobacter johnsonii</name>
    <dbReference type="NCBI Taxonomy" id="40214"/>
    <lineage>
        <taxon>Bacteria</taxon>
        <taxon>Pseudomonadati</taxon>
        <taxon>Pseudomonadota</taxon>
        <taxon>Gammaproteobacteria</taxon>
        <taxon>Moraxellales</taxon>
        <taxon>Moraxellaceae</taxon>
        <taxon>Acinetobacter</taxon>
    </lineage>
</organism>
<protein>
    <submittedName>
        <fullName evidence="1">Uncharacterized protein</fullName>
    </submittedName>
</protein>
<reference evidence="1 2" key="1">
    <citation type="submission" date="2018-10" db="EMBL/GenBank/DDBJ databases">
        <title>Transmission dynamics of multidrug resistant bacteria on intensive care unit surfaces.</title>
        <authorList>
            <person name="D'Souza A.W."/>
            <person name="Potter R.F."/>
            <person name="Wallace M."/>
            <person name="Shupe A."/>
            <person name="Patel S."/>
            <person name="Sun S."/>
            <person name="Gul D."/>
            <person name="Kwon J.H."/>
            <person name="Andleeb S."/>
            <person name="Burnham C.-A.D."/>
            <person name="Dantas G."/>
        </authorList>
    </citation>
    <scope>NUCLEOTIDE SEQUENCE [LARGE SCALE GENOMIC DNA]</scope>
    <source>
        <strain evidence="1 2">AJ_385</strain>
    </source>
</reference>
<dbReference type="InterPro" id="IPR013783">
    <property type="entry name" value="Ig-like_fold"/>
</dbReference>
<name>A0A3R9G2Y3_ACIJO</name>
<evidence type="ECO:0000313" key="2">
    <source>
        <dbReference type="Proteomes" id="UP000277537"/>
    </source>
</evidence>
<proteinExistence type="predicted"/>
<dbReference type="Gene3D" id="2.60.40.10">
    <property type="entry name" value="Immunoglobulins"/>
    <property type="match status" value="1"/>
</dbReference>
<evidence type="ECO:0000313" key="1">
    <source>
        <dbReference type="EMBL" id="RSE21273.1"/>
    </source>
</evidence>
<dbReference type="EMBL" id="RHXE01000040">
    <property type="protein sequence ID" value="RSE21273.1"/>
    <property type="molecule type" value="Genomic_DNA"/>
</dbReference>
<dbReference type="AlphaFoldDB" id="A0A3R9G2Y3"/>
<comment type="caution">
    <text evidence="1">The sequence shown here is derived from an EMBL/GenBank/DDBJ whole genome shotgun (WGS) entry which is preliminary data.</text>
</comment>
<dbReference type="RefSeq" id="WP_125274652.1">
    <property type="nucleotide sequence ID" value="NZ_RHXE01000040.1"/>
</dbReference>
<gene>
    <name evidence="1" type="ORF">EGT73_14180</name>
</gene>
<sequence>MSISLSWKNPNSIFDKIVIYRHTAAFELPAEATLVAEITNGAESYVDPVTSGDYYYRVGSYVAGTVMLSNMVFKSSSEAWSPKSLFINGRKGYFFDFRDRSQMFKNYYGQSPDIDGKVRMVRDLSGNNNHMRVPTVSFSNSTLNGLYNLIEDNGLKMPSSVGGLVMNENSVTGTSGKGVFVSAAVKTPSSVGAIRNGYDMDHQVFTSWVSGTGVDFVLGFANGTFSIYLEPNITASLKASSPTPVNTKIVVSAETNVAGTKLYLDGVLKGESQSYTANPRLDGLGAYNTTSSYGGTIYAAVAVFDELTIQEKTNLENWMASLVE</sequence>
<accession>A0A3R9G2Y3</accession>